<organism evidence="1 2">
    <name type="scientific">Catellatospora bangladeshensis</name>
    <dbReference type="NCBI Taxonomy" id="310355"/>
    <lineage>
        <taxon>Bacteria</taxon>
        <taxon>Bacillati</taxon>
        <taxon>Actinomycetota</taxon>
        <taxon>Actinomycetes</taxon>
        <taxon>Micromonosporales</taxon>
        <taxon>Micromonosporaceae</taxon>
        <taxon>Catellatospora</taxon>
    </lineage>
</organism>
<dbReference type="AlphaFoldDB" id="A0A8J3JQP3"/>
<dbReference type="Proteomes" id="UP000601223">
    <property type="component" value="Unassembled WGS sequence"/>
</dbReference>
<reference evidence="1 2" key="1">
    <citation type="submission" date="2021-01" db="EMBL/GenBank/DDBJ databases">
        <title>Whole genome shotgun sequence of Catellatospora bangladeshensis NBRC 107357.</title>
        <authorList>
            <person name="Komaki H."/>
            <person name="Tamura T."/>
        </authorList>
    </citation>
    <scope>NUCLEOTIDE SEQUENCE [LARGE SCALE GENOMIC DNA]</scope>
    <source>
        <strain evidence="1 2">NBRC 107357</strain>
    </source>
</reference>
<proteinExistence type="predicted"/>
<gene>
    <name evidence="1" type="ORF">Cba03nite_46740</name>
</gene>
<sequence>MERDGVRERRVRIRVAGNTAGPALFALRAKGYSVELSYVRAAPGEYTAEYAAEKDGRLFSADTAEELLGLVAMWEVRGDGWSASTDDERSWRDALEEAALVYDRDGDLVGEDD</sequence>
<dbReference type="RefSeq" id="WP_203749980.1">
    <property type="nucleotide sequence ID" value="NZ_BONF01000028.1"/>
</dbReference>
<keyword evidence="2" id="KW-1185">Reference proteome</keyword>
<dbReference type="EMBL" id="BONF01000028">
    <property type="protein sequence ID" value="GIF83325.1"/>
    <property type="molecule type" value="Genomic_DNA"/>
</dbReference>
<evidence type="ECO:0000313" key="1">
    <source>
        <dbReference type="EMBL" id="GIF83325.1"/>
    </source>
</evidence>
<accession>A0A8J3JQP3</accession>
<evidence type="ECO:0000313" key="2">
    <source>
        <dbReference type="Proteomes" id="UP000601223"/>
    </source>
</evidence>
<name>A0A8J3JQP3_9ACTN</name>
<protein>
    <submittedName>
        <fullName evidence="1">Uncharacterized protein</fullName>
    </submittedName>
</protein>
<comment type="caution">
    <text evidence="1">The sequence shown here is derived from an EMBL/GenBank/DDBJ whole genome shotgun (WGS) entry which is preliminary data.</text>
</comment>